<organism evidence="2">
    <name type="scientific">bioreactor metagenome</name>
    <dbReference type="NCBI Taxonomy" id="1076179"/>
    <lineage>
        <taxon>unclassified sequences</taxon>
        <taxon>metagenomes</taxon>
        <taxon>ecological metagenomes</taxon>
    </lineage>
</organism>
<proteinExistence type="predicted"/>
<evidence type="ECO:0000256" key="1">
    <source>
        <dbReference type="SAM" id="Phobius"/>
    </source>
</evidence>
<keyword evidence="1" id="KW-0472">Membrane</keyword>
<gene>
    <name evidence="2" type="ORF">SDC9_124477</name>
</gene>
<evidence type="ECO:0000313" key="2">
    <source>
        <dbReference type="EMBL" id="MPM77474.1"/>
    </source>
</evidence>
<feature type="transmembrane region" description="Helical" evidence="1">
    <location>
        <begin position="55"/>
        <end position="74"/>
    </location>
</feature>
<reference evidence="2" key="1">
    <citation type="submission" date="2019-08" db="EMBL/GenBank/DDBJ databases">
        <authorList>
            <person name="Kucharzyk K."/>
            <person name="Murdoch R.W."/>
            <person name="Higgins S."/>
            <person name="Loffler F."/>
        </authorList>
    </citation>
    <scope>NUCLEOTIDE SEQUENCE</scope>
</reference>
<accession>A0A645CKK5</accession>
<keyword evidence="1" id="KW-1133">Transmembrane helix</keyword>
<comment type="caution">
    <text evidence="2">The sequence shown here is derived from an EMBL/GenBank/DDBJ whole genome shotgun (WGS) entry which is preliminary data.</text>
</comment>
<dbReference type="EMBL" id="VSSQ01027961">
    <property type="protein sequence ID" value="MPM77474.1"/>
    <property type="molecule type" value="Genomic_DNA"/>
</dbReference>
<feature type="transmembrane region" description="Helical" evidence="1">
    <location>
        <begin position="21"/>
        <end position="43"/>
    </location>
</feature>
<dbReference type="AlphaFoldDB" id="A0A645CKK5"/>
<name>A0A645CKK5_9ZZZZ</name>
<sequence>MSALNHLVFIYNHIIAQIIEAVFVICSICYVGVVCGLLFGAVAAVYHEAYRQPQIVIYFSHPFAVAFGQIIVHCNNMHAFFGERVQISGKRCGKRFSFACLHFRDPSLMQNYSAYKLYTEMPHAENSAGGLADNGKSVRKNVVGSFARGKA</sequence>
<keyword evidence="1" id="KW-0812">Transmembrane</keyword>
<protein>
    <submittedName>
        <fullName evidence="2">Uncharacterized protein</fullName>
    </submittedName>
</protein>